<proteinExistence type="inferred from homology"/>
<dbReference type="OrthoDB" id="9801056at2"/>
<evidence type="ECO:0000313" key="5">
    <source>
        <dbReference type="Proteomes" id="UP000009145"/>
    </source>
</evidence>
<comment type="similarity">
    <text evidence="2">Belongs to the NAD(P)-dependent epimerase/dehydratase family.</text>
</comment>
<dbReference type="Proteomes" id="UP000009145">
    <property type="component" value="Chromosome"/>
</dbReference>
<dbReference type="eggNOG" id="COG0451">
    <property type="taxonomic scope" value="Bacteria"/>
</dbReference>
<sequence length="321" mass="34895" precursor="true">MKILLTGATGFVGRMVVDAAMQAGHQLTALVRQQTMQLPAEVVQIQSESNVSSDVAEHAVQGMAVVVHLAARTHVMRETESQPAEQYHQTNVVMTRRLAEAAAQAGVKRFVFISSVKVNGEQTLSAPFTEQDAPNPEDDYGRSKWQAEQVVQSIGKQSGMEIVILRPPLVYGPGVKGNFASLIRWSGSRLPLPLGAVKNQRSLVALENLVSAIMLVISHPGAANQTYLLADDEVISTPELIRQIARVKQRKATLVPMPVRLLQLMAATMGKRAVVDRLLGSLEVDATKISQQLGWQPVITMAEQLQKCVAASMDLPSSQEH</sequence>
<feature type="domain" description="NAD-dependent epimerase/dehydratase" evidence="3">
    <location>
        <begin position="3"/>
        <end position="227"/>
    </location>
</feature>
<evidence type="ECO:0000256" key="2">
    <source>
        <dbReference type="ARBA" id="ARBA00007637"/>
    </source>
</evidence>
<comment type="pathway">
    <text evidence="1">Bacterial outer membrane biogenesis; LPS O-antigen biosynthesis.</text>
</comment>
<dbReference type="STRING" id="754477.Q7C_728"/>
<dbReference type="CDD" id="cd05232">
    <property type="entry name" value="UDP_G4E_4_SDR_e"/>
    <property type="match status" value="1"/>
</dbReference>
<accession>I1YG56</accession>
<keyword evidence="5" id="KW-1185">Reference proteome</keyword>
<dbReference type="SUPFAM" id="SSF51735">
    <property type="entry name" value="NAD(P)-binding Rossmann-fold domains"/>
    <property type="match status" value="1"/>
</dbReference>
<dbReference type="EC" id="5.1.3.2" evidence="4"/>
<dbReference type="AlphaFoldDB" id="I1YG56"/>
<dbReference type="InterPro" id="IPR036291">
    <property type="entry name" value="NAD(P)-bd_dom_sf"/>
</dbReference>
<name>I1YG56_METFJ</name>
<reference evidence="4 5" key="1">
    <citation type="journal article" date="2012" name="J. Bacteriol.">
        <title>Complete genome sequences of Methylophaga sp. strain JAM1 and Methylophaga sp. strain JAM7.</title>
        <authorList>
            <person name="Villeneuve C."/>
            <person name="Martineau C."/>
            <person name="Mauffrey F."/>
            <person name="Villemur R."/>
        </authorList>
    </citation>
    <scope>NUCLEOTIDE SEQUENCE [LARGE SCALE GENOMIC DNA]</scope>
    <source>
        <strain evidence="4 5">JAM7</strain>
    </source>
</reference>
<dbReference type="RefSeq" id="WP_014703320.1">
    <property type="nucleotide sequence ID" value="NC_017856.1"/>
</dbReference>
<dbReference type="KEGG" id="mec:Q7C_728"/>
<dbReference type="PANTHER" id="PTHR43000">
    <property type="entry name" value="DTDP-D-GLUCOSE 4,6-DEHYDRATASE-RELATED"/>
    <property type="match status" value="1"/>
</dbReference>
<dbReference type="GO" id="GO:0003978">
    <property type="term" value="F:UDP-glucose 4-epimerase activity"/>
    <property type="evidence" value="ECO:0007669"/>
    <property type="project" value="UniProtKB-EC"/>
</dbReference>
<evidence type="ECO:0000313" key="4">
    <source>
        <dbReference type="EMBL" id="AFJ01899.1"/>
    </source>
</evidence>
<keyword evidence="4" id="KW-0413">Isomerase</keyword>
<dbReference type="PATRIC" id="fig|754477.3.peg.720"/>
<dbReference type="InterPro" id="IPR001509">
    <property type="entry name" value="Epimerase_deHydtase"/>
</dbReference>
<dbReference type="HOGENOM" id="CLU_007383_6_1_6"/>
<protein>
    <submittedName>
        <fullName evidence="4">UDP-glucose 4-epimerase</fullName>
        <ecNumber evidence="4">5.1.3.2</ecNumber>
    </submittedName>
</protein>
<dbReference type="Gene3D" id="3.40.50.720">
    <property type="entry name" value="NAD(P)-binding Rossmann-like Domain"/>
    <property type="match status" value="1"/>
</dbReference>
<dbReference type="EMBL" id="CP003380">
    <property type="protein sequence ID" value="AFJ01899.1"/>
    <property type="molecule type" value="Genomic_DNA"/>
</dbReference>
<evidence type="ECO:0000256" key="1">
    <source>
        <dbReference type="ARBA" id="ARBA00005125"/>
    </source>
</evidence>
<dbReference type="Pfam" id="PF01370">
    <property type="entry name" value="Epimerase"/>
    <property type="match status" value="1"/>
</dbReference>
<evidence type="ECO:0000259" key="3">
    <source>
        <dbReference type="Pfam" id="PF01370"/>
    </source>
</evidence>
<gene>
    <name evidence="4" type="ordered locus">Q7C_728</name>
</gene>
<organism evidence="4 5">
    <name type="scientific">Methylophaga frappieri (strain ATCC BAA-2434 / DSM 25690 / JAM7)</name>
    <dbReference type="NCBI Taxonomy" id="754477"/>
    <lineage>
        <taxon>Bacteria</taxon>
        <taxon>Pseudomonadati</taxon>
        <taxon>Pseudomonadota</taxon>
        <taxon>Gammaproteobacteria</taxon>
        <taxon>Thiotrichales</taxon>
        <taxon>Piscirickettsiaceae</taxon>
        <taxon>Methylophaga</taxon>
    </lineage>
</organism>